<proteinExistence type="predicted"/>
<organism evidence="1 2">
    <name type="scientific">Brassica napus</name>
    <name type="common">Rape</name>
    <dbReference type="NCBI Taxonomy" id="3708"/>
    <lineage>
        <taxon>Eukaryota</taxon>
        <taxon>Viridiplantae</taxon>
        <taxon>Streptophyta</taxon>
        <taxon>Embryophyta</taxon>
        <taxon>Tracheophyta</taxon>
        <taxon>Spermatophyta</taxon>
        <taxon>Magnoliopsida</taxon>
        <taxon>eudicotyledons</taxon>
        <taxon>Gunneridae</taxon>
        <taxon>Pentapetalae</taxon>
        <taxon>rosids</taxon>
        <taxon>malvids</taxon>
        <taxon>Brassicales</taxon>
        <taxon>Brassicaceae</taxon>
        <taxon>Brassiceae</taxon>
        <taxon>Brassica</taxon>
    </lineage>
</organism>
<dbReference type="Gramene" id="CDY19850">
    <property type="protein sequence ID" value="CDY19850"/>
    <property type="gene ID" value="GSBRNA2T00009614001"/>
</dbReference>
<dbReference type="EMBL" id="LK032100">
    <property type="protein sequence ID" value="CDY19850.1"/>
    <property type="molecule type" value="Genomic_DNA"/>
</dbReference>
<dbReference type="Proteomes" id="UP000028999">
    <property type="component" value="Unassembled WGS sequence"/>
</dbReference>
<evidence type="ECO:0000313" key="1">
    <source>
        <dbReference type="EMBL" id="CDY19850.1"/>
    </source>
</evidence>
<keyword evidence="2" id="KW-1185">Reference proteome</keyword>
<dbReference type="AlphaFoldDB" id="A0A078FZV4"/>
<reference evidence="1 2" key="1">
    <citation type="journal article" date="2014" name="Science">
        <title>Plant genetics. Early allopolyploid evolution in the post-Neolithic Brassica napus oilseed genome.</title>
        <authorList>
            <person name="Chalhoub B."/>
            <person name="Denoeud F."/>
            <person name="Liu S."/>
            <person name="Parkin I.A."/>
            <person name="Tang H."/>
            <person name="Wang X."/>
            <person name="Chiquet J."/>
            <person name="Belcram H."/>
            <person name="Tong C."/>
            <person name="Samans B."/>
            <person name="Correa M."/>
            <person name="Da Silva C."/>
            <person name="Just J."/>
            <person name="Falentin C."/>
            <person name="Koh C.S."/>
            <person name="Le Clainche I."/>
            <person name="Bernard M."/>
            <person name="Bento P."/>
            <person name="Noel B."/>
            <person name="Labadie K."/>
            <person name="Alberti A."/>
            <person name="Charles M."/>
            <person name="Arnaud D."/>
            <person name="Guo H."/>
            <person name="Daviaud C."/>
            <person name="Alamery S."/>
            <person name="Jabbari K."/>
            <person name="Zhao M."/>
            <person name="Edger P.P."/>
            <person name="Chelaifa H."/>
            <person name="Tack D."/>
            <person name="Lassalle G."/>
            <person name="Mestiri I."/>
            <person name="Schnel N."/>
            <person name="Le Paslier M.C."/>
            <person name="Fan G."/>
            <person name="Renault V."/>
            <person name="Bayer P.E."/>
            <person name="Golicz A.A."/>
            <person name="Manoli S."/>
            <person name="Lee T.H."/>
            <person name="Thi V.H."/>
            <person name="Chalabi S."/>
            <person name="Hu Q."/>
            <person name="Fan C."/>
            <person name="Tollenaere R."/>
            <person name="Lu Y."/>
            <person name="Battail C."/>
            <person name="Shen J."/>
            <person name="Sidebottom C.H."/>
            <person name="Wang X."/>
            <person name="Canaguier A."/>
            <person name="Chauveau A."/>
            <person name="Berard A."/>
            <person name="Deniot G."/>
            <person name="Guan M."/>
            <person name="Liu Z."/>
            <person name="Sun F."/>
            <person name="Lim Y.P."/>
            <person name="Lyons E."/>
            <person name="Town C.D."/>
            <person name="Bancroft I."/>
            <person name="Wang X."/>
            <person name="Meng J."/>
            <person name="Ma J."/>
            <person name="Pires J.C."/>
            <person name="King G.J."/>
            <person name="Brunel D."/>
            <person name="Delourme R."/>
            <person name="Renard M."/>
            <person name="Aury J.M."/>
            <person name="Adams K.L."/>
            <person name="Batley J."/>
            <person name="Snowdon R.J."/>
            <person name="Tost J."/>
            <person name="Edwards D."/>
            <person name="Zhou Y."/>
            <person name="Hua W."/>
            <person name="Sharpe A.G."/>
            <person name="Paterson A.H."/>
            <person name="Guan C."/>
            <person name="Wincker P."/>
        </authorList>
    </citation>
    <scope>NUCLEOTIDE SEQUENCE [LARGE SCALE GENOMIC DNA]</scope>
    <source>
        <strain evidence="2">cv. Darmor-bzh</strain>
    </source>
</reference>
<dbReference type="PaxDb" id="3708-A0A078FZV4"/>
<gene>
    <name evidence="1" type="primary">BnaA09g05030D</name>
    <name evidence="1" type="ORF">GSBRNA2T00009614001</name>
</gene>
<accession>A0A078FZV4</accession>
<sequence length="28" mass="3332">MFTAMKEAIVNRDGDVLLFFFKAIFLFF</sequence>
<protein>
    <submittedName>
        <fullName evidence="1">BnaA09g05030D protein</fullName>
    </submittedName>
</protein>
<name>A0A078FZV4_BRANA</name>
<evidence type="ECO:0000313" key="2">
    <source>
        <dbReference type="Proteomes" id="UP000028999"/>
    </source>
</evidence>